<reference evidence="2" key="1">
    <citation type="submission" date="2022-11" db="UniProtKB">
        <authorList>
            <consortium name="WormBaseParasite"/>
        </authorList>
    </citation>
    <scope>IDENTIFICATION</scope>
</reference>
<dbReference type="WBParaSite" id="jg22122">
    <property type="protein sequence ID" value="jg22122"/>
    <property type="gene ID" value="jg22122"/>
</dbReference>
<dbReference type="AlphaFoldDB" id="A0A915DRE2"/>
<evidence type="ECO:0000313" key="1">
    <source>
        <dbReference type="Proteomes" id="UP000887574"/>
    </source>
</evidence>
<protein>
    <submittedName>
        <fullName evidence="2">Uncharacterized protein</fullName>
    </submittedName>
</protein>
<keyword evidence="1" id="KW-1185">Reference proteome</keyword>
<evidence type="ECO:0000313" key="2">
    <source>
        <dbReference type="WBParaSite" id="jg22122"/>
    </source>
</evidence>
<dbReference type="Proteomes" id="UP000887574">
    <property type="component" value="Unplaced"/>
</dbReference>
<proteinExistence type="predicted"/>
<name>A0A915DRE2_9BILA</name>
<accession>A0A915DRE2</accession>
<sequence length="67" mass="8088">MLIFCSRRQRNLLFNCTHLICDGTFKYSPKGTTQIYRIFVFIRQTHSMPLVTVLLTEKTKVLYKRMW</sequence>
<organism evidence="1 2">
    <name type="scientific">Ditylenchus dipsaci</name>
    <dbReference type="NCBI Taxonomy" id="166011"/>
    <lineage>
        <taxon>Eukaryota</taxon>
        <taxon>Metazoa</taxon>
        <taxon>Ecdysozoa</taxon>
        <taxon>Nematoda</taxon>
        <taxon>Chromadorea</taxon>
        <taxon>Rhabditida</taxon>
        <taxon>Tylenchina</taxon>
        <taxon>Tylenchomorpha</taxon>
        <taxon>Sphaerularioidea</taxon>
        <taxon>Anguinidae</taxon>
        <taxon>Anguininae</taxon>
        <taxon>Ditylenchus</taxon>
    </lineage>
</organism>